<dbReference type="Proteomes" id="UP001152607">
    <property type="component" value="Unassembled WGS sequence"/>
</dbReference>
<evidence type="ECO:0000256" key="4">
    <source>
        <dbReference type="SAM" id="SignalP"/>
    </source>
</evidence>
<reference evidence="5" key="1">
    <citation type="submission" date="2023-01" db="EMBL/GenBank/DDBJ databases">
        <authorList>
            <person name="Van Ghelder C."/>
            <person name="Rancurel C."/>
        </authorList>
    </citation>
    <scope>NUCLEOTIDE SEQUENCE</scope>
    <source>
        <strain evidence="5">CNCM I-4278</strain>
    </source>
</reference>
<feature type="signal peptide" evidence="4">
    <location>
        <begin position="1"/>
        <end position="18"/>
    </location>
</feature>
<dbReference type="InterPro" id="IPR006969">
    <property type="entry name" value="Stig-like"/>
</dbReference>
<feature type="region of interest" description="Disordered" evidence="3">
    <location>
        <begin position="420"/>
        <end position="494"/>
    </location>
</feature>
<dbReference type="EMBL" id="CAOQHR010000002">
    <property type="protein sequence ID" value="CAI6325007.1"/>
    <property type="molecule type" value="Genomic_DNA"/>
</dbReference>
<keyword evidence="2 4" id="KW-0732">Signal</keyword>
<feature type="compositionally biased region" description="Low complexity" evidence="3">
    <location>
        <begin position="281"/>
        <end position="347"/>
    </location>
</feature>
<dbReference type="Pfam" id="PF04885">
    <property type="entry name" value="Stig1"/>
    <property type="match status" value="1"/>
</dbReference>
<feature type="compositionally biased region" description="Pro residues" evidence="3">
    <location>
        <begin position="250"/>
        <end position="268"/>
    </location>
</feature>
<evidence type="ECO:0000256" key="3">
    <source>
        <dbReference type="SAM" id="MobiDB-lite"/>
    </source>
</evidence>
<gene>
    <name evidence="5" type="ORF">PDIGIT_LOCUS3756</name>
</gene>
<evidence type="ECO:0000313" key="5">
    <source>
        <dbReference type="EMBL" id="CAI6325007.1"/>
    </source>
</evidence>
<dbReference type="OrthoDB" id="5596743at2759"/>
<feature type="compositionally biased region" description="Pro residues" evidence="3">
    <location>
        <begin position="358"/>
        <end position="372"/>
    </location>
</feature>
<keyword evidence="6" id="KW-1185">Reference proteome</keyword>
<feature type="compositionally biased region" description="Low complexity" evidence="3">
    <location>
        <begin position="475"/>
        <end position="494"/>
    </location>
</feature>
<protein>
    <submittedName>
        <fullName evidence="5">Uncharacterized protein</fullName>
    </submittedName>
</protein>
<evidence type="ECO:0000256" key="2">
    <source>
        <dbReference type="ARBA" id="ARBA00022729"/>
    </source>
</evidence>
<sequence length="660" mass="68087">MKLPLVLALSFNPFRVAAFLKGRQYSSCVEDDCSRATNFTNKGYGRDGTADCRAYMTSTLVVSPVRRTLTSTSVSTLTIVPPCPVFPTQKNPAGIYARQPQAAGHLDHAPPGYKYAPPAGRDTSAPSIAIKSWSVPEYALSVCRPDKYSSACRCLGVTPGQITMTGFTLEATITVTKTESKLAPCSTPASTSIISFSYSGITSTTTIAVYNPIGSGTGTGSGSHYYPTISIPSTSSTRGHTYSYIPLPPPPYGTTSSPPPSYIPPTPPYTNRTTSGYGGIPTSNTTAPPSNSTLPPTTIPSTNPTLPPTSSFSNSTIPPTTLPPANSTLPPSNSTTPPTMIPTSNSTLPPFPTWNSTLPPPDPTAPPTPIPPANSTLPPFPTGNSTLPPFPTANSTLPPFPTGNSTLPPFPTGNSTLPPFPTANSTLPPFPTGNSTLPPFPTANSTLPPFPTANSTLPPFPTGNSTLPPNPTSPPTNTSLPLTNTTTSPPTSTPTCGGRGVLLCNGTCTDTTTSTSHCGACNNPCQPGYLCSNGVCTRPPCDSDCRFSRLCNTDSGGNSTSTVCACGQTAEGAGVCYNRGVVQCQTNVPPLCERSSQCAVGTVCVRSVCCGTRLGRCVSPKGCGIQGAGMELGERISFAFGGFESDGEGEGEEGGSSVLF</sequence>
<dbReference type="PRINTS" id="PR01217">
    <property type="entry name" value="PRICHEXTENSN"/>
</dbReference>
<accession>A0A9W4U6K2</accession>
<proteinExistence type="inferred from homology"/>
<evidence type="ECO:0000256" key="1">
    <source>
        <dbReference type="ARBA" id="ARBA00006010"/>
    </source>
</evidence>
<evidence type="ECO:0000313" key="6">
    <source>
        <dbReference type="Proteomes" id="UP001152607"/>
    </source>
</evidence>
<name>A0A9W4U6K2_9PLEO</name>
<dbReference type="AlphaFoldDB" id="A0A9W4U6K2"/>
<feature type="chain" id="PRO_5040961733" evidence="4">
    <location>
        <begin position="19"/>
        <end position="660"/>
    </location>
</feature>
<comment type="caution">
    <text evidence="5">The sequence shown here is derived from an EMBL/GenBank/DDBJ whole genome shotgun (WGS) entry which is preliminary data.</text>
</comment>
<feature type="compositionally biased region" description="Polar residues" evidence="3">
    <location>
        <begin position="420"/>
        <end position="457"/>
    </location>
</feature>
<organism evidence="5 6">
    <name type="scientific">Periconia digitata</name>
    <dbReference type="NCBI Taxonomy" id="1303443"/>
    <lineage>
        <taxon>Eukaryota</taxon>
        <taxon>Fungi</taxon>
        <taxon>Dikarya</taxon>
        <taxon>Ascomycota</taxon>
        <taxon>Pezizomycotina</taxon>
        <taxon>Dothideomycetes</taxon>
        <taxon>Pleosporomycetidae</taxon>
        <taxon>Pleosporales</taxon>
        <taxon>Massarineae</taxon>
        <taxon>Periconiaceae</taxon>
        <taxon>Periconia</taxon>
    </lineage>
</organism>
<feature type="region of interest" description="Disordered" evidence="3">
    <location>
        <begin position="250"/>
        <end position="387"/>
    </location>
</feature>
<comment type="similarity">
    <text evidence="1">Belongs to the STIG1 family.</text>
</comment>